<dbReference type="STRING" id="1177755.A7A08_01411"/>
<evidence type="ECO:0000256" key="1">
    <source>
        <dbReference type="ARBA" id="ARBA00022450"/>
    </source>
</evidence>
<accession>A0A1E2RZ98</accession>
<protein>
    <submittedName>
        <fullName evidence="4">Phosphopantetheine attachment site</fullName>
    </submittedName>
</protein>
<dbReference type="Pfam" id="PF00550">
    <property type="entry name" value="PP-binding"/>
    <property type="match status" value="1"/>
</dbReference>
<comment type="caution">
    <text evidence="4">The sequence shown here is derived from an EMBL/GenBank/DDBJ whole genome shotgun (WGS) entry which is preliminary data.</text>
</comment>
<dbReference type="InterPro" id="IPR009081">
    <property type="entry name" value="PP-bd_ACP"/>
</dbReference>
<evidence type="ECO:0000259" key="3">
    <source>
        <dbReference type="PROSITE" id="PS50075"/>
    </source>
</evidence>
<reference evidence="4 5" key="1">
    <citation type="submission" date="2016-07" db="EMBL/GenBank/DDBJ databases">
        <title>Draft genome sequence of Methyloligella halotolerans C2T (VKM B-2706T=CCUG 61687T=DSM 25045T), a halotolerant polyhydroxybutyrate accumulating methylotroph.</title>
        <authorList>
            <person name="Vasilenko O.V."/>
            <person name="Doronina N.V."/>
            <person name="Poroshina M.N."/>
            <person name="Tarlachkov S.V."/>
            <person name="Trotsenko Y.A."/>
        </authorList>
    </citation>
    <scope>NUCLEOTIDE SEQUENCE [LARGE SCALE GENOMIC DNA]</scope>
    <source>
        <strain evidence="4 5">VKM B-2706</strain>
    </source>
</reference>
<name>A0A1E2RZ98_9HYPH</name>
<dbReference type="InterPro" id="IPR020806">
    <property type="entry name" value="PKS_PP-bd"/>
</dbReference>
<dbReference type="Proteomes" id="UP000095087">
    <property type="component" value="Unassembled WGS sequence"/>
</dbReference>
<evidence type="ECO:0000313" key="5">
    <source>
        <dbReference type="Proteomes" id="UP000095087"/>
    </source>
</evidence>
<sequence>MAEMSELEIQNRIIHFISDELGIPPDDIDVETNLGTYGLESVAASKLVGVLDKDLNLGLTEIIVFEFPTIASLSGELQKLSMAEAS</sequence>
<dbReference type="PROSITE" id="PS50075">
    <property type="entry name" value="CARRIER"/>
    <property type="match status" value="1"/>
</dbReference>
<evidence type="ECO:0000256" key="2">
    <source>
        <dbReference type="ARBA" id="ARBA00022553"/>
    </source>
</evidence>
<dbReference type="Gene3D" id="1.10.1200.10">
    <property type="entry name" value="ACP-like"/>
    <property type="match status" value="1"/>
</dbReference>
<organism evidence="4 5">
    <name type="scientific">Methyloligella halotolerans</name>
    <dbReference type="NCBI Taxonomy" id="1177755"/>
    <lineage>
        <taxon>Bacteria</taxon>
        <taxon>Pseudomonadati</taxon>
        <taxon>Pseudomonadota</taxon>
        <taxon>Alphaproteobacteria</taxon>
        <taxon>Hyphomicrobiales</taxon>
        <taxon>Hyphomicrobiaceae</taxon>
        <taxon>Methyloligella</taxon>
    </lineage>
</organism>
<gene>
    <name evidence="4" type="ORF">A7A08_01411</name>
</gene>
<dbReference type="AlphaFoldDB" id="A0A1E2RZ98"/>
<dbReference type="InterPro" id="IPR036736">
    <property type="entry name" value="ACP-like_sf"/>
</dbReference>
<keyword evidence="5" id="KW-1185">Reference proteome</keyword>
<evidence type="ECO:0000313" key="4">
    <source>
        <dbReference type="EMBL" id="ODA67379.1"/>
    </source>
</evidence>
<keyword evidence="1" id="KW-0596">Phosphopantetheine</keyword>
<dbReference type="RefSeq" id="WP_169822948.1">
    <property type="nucleotide sequence ID" value="NZ_MASI01000003.1"/>
</dbReference>
<dbReference type="EMBL" id="MASI01000003">
    <property type="protein sequence ID" value="ODA67379.1"/>
    <property type="molecule type" value="Genomic_DNA"/>
</dbReference>
<dbReference type="SUPFAM" id="SSF47336">
    <property type="entry name" value="ACP-like"/>
    <property type="match status" value="1"/>
</dbReference>
<feature type="domain" description="Carrier" evidence="3">
    <location>
        <begin position="4"/>
        <end position="81"/>
    </location>
</feature>
<dbReference type="SMART" id="SM00823">
    <property type="entry name" value="PKS_PP"/>
    <property type="match status" value="1"/>
</dbReference>
<dbReference type="GO" id="GO:0031177">
    <property type="term" value="F:phosphopantetheine binding"/>
    <property type="evidence" value="ECO:0007669"/>
    <property type="project" value="InterPro"/>
</dbReference>
<keyword evidence="2" id="KW-0597">Phosphoprotein</keyword>
<proteinExistence type="predicted"/>